<dbReference type="GO" id="GO:0005509">
    <property type="term" value="F:calcium ion binding"/>
    <property type="evidence" value="ECO:0007669"/>
    <property type="project" value="InterPro"/>
</dbReference>
<dbReference type="PANTHER" id="PTHR34574:SF3">
    <property type="entry name" value="CALCIUM-BINDING EF HAND FAMILY PROTEIN"/>
    <property type="match status" value="1"/>
</dbReference>
<feature type="domain" description="EF-hand" evidence="1">
    <location>
        <begin position="129"/>
        <end position="164"/>
    </location>
</feature>
<sequence>MEEAGGLVVIDGEQLRIITTDPNFSPFSEEADLITGDRILKIVESSVKLPLYGLSFSSLPRSFLSAAIDRIGRGLETESFSSKEFSKEEGLKIVREYISALADQFRDEPIVVSVLDGSALKLFLDDEDDFAMLAENLFTDLDTKDTGKLSRSQIKNALAHMGADMGVPPFSESNDLLTDILKKHGAEGGELLGQAQFAQLLQPVLQDLADSLAETHITVIQNIKIINGSRLRKVLDDTESFNVVIGKMYTEWEAYDVTGKDRMEKLCNFLKVKGQLLGLPPPDSNEAIPFLYDQIFLGIVNEKLAGDSGGGHDNDKFNKETFEEIVRFAIEKFAEQLEATPVLLGQGSGE</sequence>
<dbReference type="PROSITE" id="PS50222">
    <property type="entry name" value="EF_HAND_2"/>
    <property type="match status" value="1"/>
</dbReference>
<organism evidence="2 3">
    <name type="scientific">Zostera marina</name>
    <name type="common">Eelgrass</name>
    <dbReference type="NCBI Taxonomy" id="29655"/>
    <lineage>
        <taxon>Eukaryota</taxon>
        <taxon>Viridiplantae</taxon>
        <taxon>Streptophyta</taxon>
        <taxon>Embryophyta</taxon>
        <taxon>Tracheophyta</taxon>
        <taxon>Spermatophyta</taxon>
        <taxon>Magnoliopsida</taxon>
        <taxon>Liliopsida</taxon>
        <taxon>Zosteraceae</taxon>
        <taxon>Zostera</taxon>
    </lineage>
</organism>
<dbReference type="InterPro" id="IPR002048">
    <property type="entry name" value="EF_hand_dom"/>
</dbReference>
<proteinExistence type="predicted"/>
<dbReference type="Proteomes" id="UP000036987">
    <property type="component" value="Unassembled WGS sequence"/>
</dbReference>
<gene>
    <name evidence="2" type="ORF">ZOSMA_13G00510</name>
</gene>
<dbReference type="PANTHER" id="PTHR34574">
    <property type="entry name" value="CALCIUM-BINDING EF-HAND FAMILY PROTEIN-RELATED"/>
    <property type="match status" value="1"/>
</dbReference>
<dbReference type="SUPFAM" id="SSF47473">
    <property type="entry name" value="EF-hand"/>
    <property type="match status" value="1"/>
</dbReference>
<evidence type="ECO:0000313" key="2">
    <source>
        <dbReference type="EMBL" id="KMZ73848.1"/>
    </source>
</evidence>
<protein>
    <recommendedName>
        <fullName evidence="1">EF-hand domain-containing protein</fullName>
    </recommendedName>
</protein>
<comment type="caution">
    <text evidence="2">The sequence shown here is derived from an EMBL/GenBank/DDBJ whole genome shotgun (WGS) entry which is preliminary data.</text>
</comment>
<accession>A0A0K9PXR8</accession>
<dbReference type="AlphaFoldDB" id="A0A0K9PXR8"/>
<reference evidence="3" key="1">
    <citation type="journal article" date="2016" name="Nature">
        <title>The genome of the seagrass Zostera marina reveals angiosperm adaptation to the sea.</title>
        <authorList>
            <person name="Olsen J.L."/>
            <person name="Rouze P."/>
            <person name="Verhelst B."/>
            <person name="Lin Y.-C."/>
            <person name="Bayer T."/>
            <person name="Collen J."/>
            <person name="Dattolo E."/>
            <person name="De Paoli E."/>
            <person name="Dittami S."/>
            <person name="Maumus F."/>
            <person name="Michel G."/>
            <person name="Kersting A."/>
            <person name="Lauritano C."/>
            <person name="Lohaus R."/>
            <person name="Toepel M."/>
            <person name="Tonon T."/>
            <person name="Vanneste K."/>
            <person name="Amirebrahimi M."/>
            <person name="Brakel J."/>
            <person name="Bostroem C."/>
            <person name="Chovatia M."/>
            <person name="Grimwood J."/>
            <person name="Jenkins J.W."/>
            <person name="Jueterbock A."/>
            <person name="Mraz A."/>
            <person name="Stam W.T."/>
            <person name="Tice H."/>
            <person name="Bornberg-Bauer E."/>
            <person name="Green P.J."/>
            <person name="Pearson G.A."/>
            <person name="Procaccini G."/>
            <person name="Duarte C.M."/>
            <person name="Schmutz J."/>
            <person name="Reusch T.B.H."/>
            <person name="Van de Peer Y."/>
        </authorList>
    </citation>
    <scope>NUCLEOTIDE SEQUENCE [LARGE SCALE GENOMIC DNA]</scope>
    <source>
        <strain evidence="3">cv. Finnish</strain>
    </source>
</reference>
<dbReference type="InterPro" id="IPR011992">
    <property type="entry name" value="EF-hand-dom_pair"/>
</dbReference>
<dbReference type="EMBL" id="LFYR01000514">
    <property type="protein sequence ID" value="KMZ73848.1"/>
    <property type="molecule type" value="Genomic_DNA"/>
</dbReference>
<dbReference type="OrthoDB" id="2016045at2759"/>
<dbReference type="OMA" id="TNLMFRE"/>
<evidence type="ECO:0000259" key="1">
    <source>
        <dbReference type="PROSITE" id="PS50222"/>
    </source>
</evidence>
<name>A0A0K9PXR8_ZOSMR</name>
<keyword evidence="3" id="KW-1185">Reference proteome</keyword>
<evidence type="ECO:0000313" key="3">
    <source>
        <dbReference type="Proteomes" id="UP000036987"/>
    </source>
</evidence>